<sequence>MRTGFKVKRKSYGMDVVFRVIHICQYERIAILEAEDSDKKFFADAPLEDLVII</sequence>
<dbReference type="InterPro" id="IPR008764">
    <property type="entry name" value="Peptidase_U57"/>
</dbReference>
<organism evidence="1 2">
    <name type="scientific">Carboxydocella sporoproducens DSM 16521</name>
    <dbReference type="NCBI Taxonomy" id="1121270"/>
    <lineage>
        <taxon>Bacteria</taxon>
        <taxon>Bacillati</taxon>
        <taxon>Bacillota</taxon>
        <taxon>Clostridia</taxon>
        <taxon>Eubacteriales</taxon>
        <taxon>Clostridiales Family XVI. Incertae Sedis</taxon>
        <taxon>Carboxydocella</taxon>
    </lineage>
</organism>
<dbReference type="RefSeq" id="WP_078664364.1">
    <property type="nucleotide sequence ID" value="NZ_FUXM01000002.1"/>
</dbReference>
<dbReference type="Proteomes" id="UP000189933">
    <property type="component" value="Unassembled WGS sequence"/>
</dbReference>
<keyword evidence="2" id="KW-1185">Reference proteome</keyword>
<dbReference type="EMBL" id="FUXM01000002">
    <property type="protein sequence ID" value="SJZ55413.1"/>
    <property type="molecule type" value="Genomic_DNA"/>
</dbReference>
<protein>
    <submittedName>
        <fullName evidence="1">YabG peptidase U57</fullName>
    </submittedName>
</protein>
<accession>A0A1T4LKZ0</accession>
<proteinExistence type="predicted"/>
<dbReference type="Pfam" id="PF05582">
    <property type="entry name" value="Peptidase_U57"/>
    <property type="match status" value="1"/>
</dbReference>
<reference evidence="2" key="1">
    <citation type="submission" date="2017-02" db="EMBL/GenBank/DDBJ databases">
        <authorList>
            <person name="Varghese N."/>
            <person name="Submissions S."/>
        </authorList>
    </citation>
    <scope>NUCLEOTIDE SEQUENCE [LARGE SCALE GENOMIC DNA]</scope>
    <source>
        <strain evidence="2">DSM 16521</strain>
    </source>
</reference>
<evidence type="ECO:0000313" key="1">
    <source>
        <dbReference type="EMBL" id="SJZ55413.1"/>
    </source>
</evidence>
<gene>
    <name evidence="1" type="ORF">SAMN02745885_00204</name>
</gene>
<dbReference type="AlphaFoldDB" id="A0A1T4LKZ0"/>
<evidence type="ECO:0000313" key="2">
    <source>
        <dbReference type="Proteomes" id="UP000189933"/>
    </source>
</evidence>
<name>A0A1T4LKZ0_9FIRM</name>